<keyword evidence="2" id="KW-0472">Membrane</keyword>
<keyword evidence="4" id="KW-1185">Reference proteome</keyword>
<accession>A0ABV4QQ43</accession>
<organism evidence="3 4">
    <name type="scientific">Actinomadura chokoriensis</name>
    <dbReference type="NCBI Taxonomy" id="454156"/>
    <lineage>
        <taxon>Bacteria</taxon>
        <taxon>Bacillati</taxon>
        <taxon>Actinomycetota</taxon>
        <taxon>Actinomycetes</taxon>
        <taxon>Streptosporangiales</taxon>
        <taxon>Thermomonosporaceae</taxon>
        <taxon>Actinomadura</taxon>
    </lineage>
</organism>
<comment type="caution">
    <text evidence="3">The sequence shown here is derived from an EMBL/GenBank/DDBJ whole genome shotgun (WGS) entry which is preliminary data.</text>
</comment>
<keyword evidence="2" id="KW-0812">Transmembrane</keyword>
<feature type="region of interest" description="Disordered" evidence="1">
    <location>
        <begin position="1"/>
        <end position="69"/>
    </location>
</feature>
<gene>
    <name evidence="3" type="ORF">SM436_00935</name>
</gene>
<dbReference type="Proteomes" id="UP001569904">
    <property type="component" value="Unassembled WGS sequence"/>
</dbReference>
<feature type="compositionally biased region" description="Low complexity" evidence="1">
    <location>
        <begin position="47"/>
        <end position="60"/>
    </location>
</feature>
<evidence type="ECO:0000313" key="3">
    <source>
        <dbReference type="EMBL" id="MFA1552244.1"/>
    </source>
</evidence>
<feature type="compositionally biased region" description="Polar residues" evidence="1">
    <location>
        <begin position="1"/>
        <end position="10"/>
    </location>
</feature>
<evidence type="ECO:0000256" key="1">
    <source>
        <dbReference type="SAM" id="MobiDB-lite"/>
    </source>
</evidence>
<dbReference type="EMBL" id="JAXCEH010000001">
    <property type="protein sequence ID" value="MFA1552244.1"/>
    <property type="molecule type" value="Genomic_DNA"/>
</dbReference>
<dbReference type="InterPro" id="IPR025339">
    <property type="entry name" value="DUF4245"/>
</dbReference>
<dbReference type="Pfam" id="PF14030">
    <property type="entry name" value="DUF4245"/>
    <property type="match status" value="1"/>
</dbReference>
<name>A0ABV4QQ43_9ACTN</name>
<feature type="region of interest" description="Disordered" evidence="1">
    <location>
        <begin position="249"/>
        <end position="268"/>
    </location>
</feature>
<dbReference type="RefSeq" id="WP_371938528.1">
    <property type="nucleotide sequence ID" value="NZ_JAXCEH010000001.1"/>
</dbReference>
<feature type="compositionally biased region" description="Low complexity" evidence="1">
    <location>
        <begin position="17"/>
        <end position="29"/>
    </location>
</feature>
<feature type="compositionally biased region" description="Low complexity" evidence="1">
    <location>
        <begin position="256"/>
        <end position="268"/>
    </location>
</feature>
<protein>
    <submittedName>
        <fullName evidence="3">DUF4245 family protein</fullName>
    </submittedName>
</protein>
<sequence length="268" mass="28214">MTDKTSSSARETARGQETASSGESASTGEAETEARPQAPFRQEAPSRQETASQQETSSQQDAPAARPVVEVSPAVHKRLTTGLGGFALATAACMLLVLAIYVVSPRGDKDALPTVDYGSQLWAMRSDAPYPVFAPEGLPAGWRPNSSRLSGLGSGGKEPVAWHLGFVTPSEEYAALEQSNEKVSEYVPRMTNSSKPIGTQQVDGVTWTKYHRKDKKANSLARTLPSGVSVVVTGTASYQELAVLAASLKPQSKDGATLAPSPAATPAR</sequence>
<evidence type="ECO:0000256" key="2">
    <source>
        <dbReference type="SAM" id="Phobius"/>
    </source>
</evidence>
<evidence type="ECO:0000313" key="4">
    <source>
        <dbReference type="Proteomes" id="UP001569904"/>
    </source>
</evidence>
<keyword evidence="2" id="KW-1133">Transmembrane helix</keyword>
<feature type="transmembrane region" description="Helical" evidence="2">
    <location>
        <begin position="83"/>
        <end position="103"/>
    </location>
</feature>
<reference evidence="3 4" key="1">
    <citation type="submission" date="2023-11" db="EMBL/GenBank/DDBJ databases">
        <title>Actinomadura monticuli sp. nov., isolated from volcanic ash.</title>
        <authorList>
            <person name="Lee S.D."/>
            <person name="Yang H."/>
            <person name="Kim I.S."/>
        </authorList>
    </citation>
    <scope>NUCLEOTIDE SEQUENCE [LARGE SCALE GENOMIC DNA]</scope>
    <source>
        <strain evidence="3 4">DSM 45346</strain>
    </source>
</reference>
<proteinExistence type="predicted"/>